<dbReference type="Pfam" id="PF03602">
    <property type="entry name" value="Cons_hypoth95"/>
    <property type="match status" value="1"/>
</dbReference>
<protein>
    <submittedName>
        <fullName evidence="3">N6-adenine-specific methylase</fullName>
    </submittedName>
</protein>
<proteinExistence type="predicted"/>
<sequence>MRVISGAFRGLRLTAVSGNQTRPTADKVKESMFNMLGPYFDGGQALDLYAGTGALGIEAVSRGMVHATLVDRQYAAIKTIKTNLALTKQPEHFTVLKQPVNKAIRQFAEAGQQFDLIMMDPPYAQQQVLAQLAAFISTNLLRPGARVLVETGMDVTYPDEIPGYIKLRRQTYGVAQVLILERSEENND</sequence>
<dbReference type="AlphaFoldDB" id="A0A0C9QAI5"/>
<dbReference type="InterPro" id="IPR029063">
    <property type="entry name" value="SAM-dependent_MTases_sf"/>
</dbReference>
<dbReference type="Gene3D" id="3.40.50.150">
    <property type="entry name" value="Vaccinia Virus protein VP39"/>
    <property type="match status" value="1"/>
</dbReference>
<reference evidence="4" key="1">
    <citation type="submission" date="2014-05" db="EMBL/GenBank/DDBJ databases">
        <title>Whole genome sequencing of Lactobacillus casei NRIC0644.</title>
        <authorList>
            <person name="Atarashi H."/>
            <person name="Yoshida Y."/>
            <person name="Fujimura S."/>
            <person name="Tanaka N."/>
            <person name="Shiwa Y."/>
            <person name="Yoshikawa H."/>
            <person name="Okada S."/>
            <person name="Nakagawa J."/>
        </authorList>
    </citation>
    <scope>NUCLEOTIDE SEQUENCE [LARGE SCALE GENOMIC DNA]</scope>
    <source>
        <strain evidence="4">NRIC0644</strain>
    </source>
</reference>
<gene>
    <name evidence="3" type="ORF">LC0644_1396</name>
</gene>
<comment type="caution">
    <text evidence="3">The sequence shown here is derived from an EMBL/GenBank/DDBJ whole genome shotgun (WGS) entry which is preliminary data.</text>
</comment>
<dbReference type="PANTHER" id="PTHR43542:SF1">
    <property type="entry name" value="METHYLTRANSFERASE"/>
    <property type="match status" value="1"/>
</dbReference>
<evidence type="ECO:0000313" key="4">
    <source>
        <dbReference type="Proteomes" id="UP000032552"/>
    </source>
</evidence>
<organism evidence="3 4">
    <name type="scientific">Lacticaseibacillus paracasei NRIC 0644</name>
    <dbReference type="NCBI Taxonomy" id="1435038"/>
    <lineage>
        <taxon>Bacteria</taxon>
        <taxon>Bacillati</taxon>
        <taxon>Bacillota</taxon>
        <taxon>Bacilli</taxon>
        <taxon>Lactobacillales</taxon>
        <taxon>Lactobacillaceae</taxon>
        <taxon>Lacticaseibacillus</taxon>
    </lineage>
</organism>
<evidence type="ECO:0000313" key="3">
    <source>
        <dbReference type="EMBL" id="GAN36807.1"/>
    </source>
</evidence>
<evidence type="ECO:0000256" key="1">
    <source>
        <dbReference type="ARBA" id="ARBA00022603"/>
    </source>
</evidence>
<keyword evidence="1 3" id="KW-0489">Methyltransferase</keyword>
<accession>A0A0C9QAI5</accession>
<dbReference type="RefSeq" id="WP_045136242.1">
    <property type="nucleotide sequence ID" value="NZ_BAYM01000088.1"/>
</dbReference>
<dbReference type="PANTHER" id="PTHR43542">
    <property type="entry name" value="METHYLTRANSFERASE"/>
    <property type="match status" value="1"/>
</dbReference>
<dbReference type="Proteomes" id="UP000032552">
    <property type="component" value="Unassembled WGS sequence"/>
</dbReference>
<dbReference type="InterPro" id="IPR004398">
    <property type="entry name" value="RNA_MeTrfase_RsmD"/>
</dbReference>
<keyword evidence="2" id="KW-0808">Transferase</keyword>
<dbReference type="PIRSF" id="PIRSF004553">
    <property type="entry name" value="CHP00095"/>
    <property type="match status" value="1"/>
</dbReference>
<name>A0A0C9QAI5_LACPA</name>
<dbReference type="NCBIfam" id="TIGR00095">
    <property type="entry name" value="16S rRNA (guanine(966)-N(2))-methyltransferase RsmD"/>
    <property type="match status" value="1"/>
</dbReference>
<evidence type="ECO:0000256" key="2">
    <source>
        <dbReference type="ARBA" id="ARBA00022679"/>
    </source>
</evidence>
<dbReference type="EMBL" id="BAYM01000088">
    <property type="protein sequence ID" value="GAN36807.1"/>
    <property type="molecule type" value="Genomic_DNA"/>
</dbReference>
<dbReference type="SUPFAM" id="SSF53335">
    <property type="entry name" value="S-adenosyl-L-methionine-dependent methyltransferases"/>
    <property type="match status" value="1"/>
</dbReference>
<dbReference type="GO" id="GO:0031167">
    <property type="term" value="P:rRNA methylation"/>
    <property type="evidence" value="ECO:0007669"/>
    <property type="project" value="InterPro"/>
</dbReference>
<dbReference type="GO" id="GO:0008168">
    <property type="term" value="F:methyltransferase activity"/>
    <property type="evidence" value="ECO:0007669"/>
    <property type="project" value="UniProtKB-KW"/>
</dbReference>
<dbReference type="CDD" id="cd02440">
    <property type="entry name" value="AdoMet_MTases"/>
    <property type="match status" value="1"/>
</dbReference>